<dbReference type="PANTHER" id="PTHR23426">
    <property type="entry name" value="FERREDOXIN/ADRENODOXIN"/>
    <property type="match status" value="1"/>
</dbReference>
<evidence type="ECO:0000256" key="4">
    <source>
        <dbReference type="ARBA" id="ARBA00023004"/>
    </source>
</evidence>
<keyword evidence="2" id="KW-0001">2Fe-2S</keyword>
<dbReference type="GO" id="GO:0051537">
    <property type="term" value="F:2 iron, 2 sulfur cluster binding"/>
    <property type="evidence" value="ECO:0007669"/>
    <property type="project" value="UniProtKB-KW"/>
</dbReference>
<organism evidence="8 9">
    <name type="scientific">Novosphingobium fluoreni</name>
    <dbReference type="NCBI Taxonomy" id="1391222"/>
    <lineage>
        <taxon>Bacteria</taxon>
        <taxon>Pseudomonadati</taxon>
        <taxon>Pseudomonadota</taxon>
        <taxon>Alphaproteobacteria</taxon>
        <taxon>Sphingomonadales</taxon>
        <taxon>Sphingomonadaceae</taxon>
        <taxon>Novosphingobium</taxon>
    </lineage>
</organism>
<evidence type="ECO:0000313" key="9">
    <source>
        <dbReference type="Proteomes" id="UP000561459"/>
    </source>
</evidence>
<dbReference type="RefSeq" id="WP_183618131.1">
    <property type="nucleotide sequence ID" value="NZ_JACIDY010000008.1"/>
</dbReference>
<evidence type="ECO:0000256" key="1">
    <source>
        <dbReference type="ARBA" id="ARBA00010914"/>
    </source>
</evidence>
<dbReference type="AlphaFoldDB" id="A0A7W6FZJ4"/>
<dbReference type="Pfam" id="PF00111">
    <property type="entry name" value="Fer2"/>
    <property type="match status" value="1"/>
</dbReference>
<feature type="domain" description="2Fe-2S ferredoxin-type" evidence="7">
    <location>
        <begin position="3"/>
        <end position="105"/>
    </location>
</feature>
<evidence type="ECO:0000256" key="5">
    <source>
        <dbReference type="ARBA" id="ARBA00023014"/>
    </source>
</evidence>
<dbReference type="GO" id="GO:0046872">
    <property type="term" value="F:metal ion binding"/>
    <property type="evidence" value="ECO:0007669"/>
    <property type="project" value="UniProtKB-KW"/>
</dbReference>
<dbReference type="GO" id="GO:0140647">
    <property type="term" value="P:P450-containing electron transport chain"/>
    <property type="evidence" value="ECO:0007669"/>
    <property type="project" value="InterPro"/>
</dbReference>
<protein>
    <submittedName>
        <fullName evidence="8">2Fe-2S ferredoxin</fullName>
    </submittedName>
</protein>
<comment type="cofactor">
    <cofactor evidence="6">
        <name>[2Fe-2S] cluster</name>
        <dbReference type="ChEBI" id="CHEBI:190135"/>
    </cofactor>
</comment>
<dbReference type="Proteomes" id="UP000561459">
    <property type="component" value="Unassembled WGS sequence"/>
</dbReference>
<dbReference type="Gene3D" id="3.10.20.30">
    <property type="match status" value="1"/>
</dbReference>
<keyword evidence="4" id="KW-0408">Iron</keyword>
<dbReference type="InterPro" id="IPR001055">
    <property type="entry name" value="Adrenodoxin-like"/>
</dbReference>
<dbReference type="InterPro" id="IPR012675">
    <property type="entry name" value="Beta-grasp_dom_sf"/>
</dbReference>
<dbReference type="InterPro" id="IPR001041">
    <property type="entry name" value="2Fe-2S_ferredoxin-type"/>
</dbReference>
<reference evidence="8 9" key="1">
    <citation type="submission" date="2020-08" db="EMBL/GenBank/DDBJ databases">
        <title>Genomic Encyclopedia of Type Strains, Phase IV (KMG-IV): sequencing the most valuable type-strain genomes for metagenomic binning, comparative biology and taxonomic classification.</title>
        <authorList>
            <person name="Goeker M."/>
        </authorList>
    </citation>
    <scope>NUCLEOTIDE SEQUENCE [LARGE SCALE GENOMIC DNA]</scope>
    <source>
        <strain evidence="8 9">DSM 27568</strain>
    </source>
</reference>
<keyword evidence="9" id="KW-1185">Reference proteome</keyword>
<dbReference type="PROSITE" id="PS51085">
    <property type="entry name" value="2FE2S_FER_2"/>
    <property type="match status" value="1"/>
</dbReference>
<proteinExistence type="inferred from homology"/>
<evidence type="ECO:0000259" key="7">
    <source>
        <dbReference type="PROSITE" id="PS51085"/>
    </source>
</evidence>
<dbReference type="PANTHER" id="PTHR23426:SF65">
    <property type="entry name" value="FERREDOXIN-2, MITOCHONDRIAL"/>
    <property type="match status" value="1"/>
</dbReference>
<keyword evidence="3" id="KW-0479">Metal-binding</keyword>
<evidence type="ECO:0000256" key="6">
    <source>
        <dbReference type="ARBA" id="ARBA00034078"/>
    </source>
</evidence>
<accession>A0A7W6FZJ4</accession>
<evidence type="ECO:0000313" key="8">
    <source>
        <dbReference type="EMBL" id="MBB3941371.1"/>
    </source>
</evidence>
<evidence type="ECO:0000256" key="2">
    <source>
        <dbReference type="ARBA" id="ARBA00022714"/>
    </source>
</evidence>
<dbReference type="SUPFAM" id="SSF54292">
    <property type="entry name" value="2Fe-2S ferredoxin-like"/>
    <property type="match status" value="1"/>
</dbReference>
<sequence>MIRVIFVEIDGSRRVVEARPDDRAFDAARNNGITGIIGECGGELACATCHVWVDPAFAAKLPPPGDVEQELLECVFDRKDISRLSCQIRLSEALDGLILHLPPRQI</sequence>
<dbReference type="EMBL" id="JACIDY010000008">
    <property type="protein sequence ID" value="MBB3941371.1"/>
    <property type="molecule type" value="Genomic_DNA"/>
</dbReference>
<evidence type="ECO:0000256" key="3">
    <source>
        <dbReference type="ARBA" id="ARBA00022723"/>
    </source>
</evidence>
<dbReference type="CDD" id="cd00207">
    <property type="entry name" value="fer2"/>
    <property type="match status" value="1"/>
</dbReference>
<name>A0A7W6FZJ4_9SPHN</name>
<dbReference type="GO" id="GO:0009055">
    <property type="term" value="F:electron transfer activity"/>
    <property type="evidence" value="ECO:0007669"/>
    <property type="project" value="TreeGrafter"/>
</dbReference>
<dbReference type="InterPro" id="IPR036010">
    <property type="entry name" value="2Fe-2S_ferredoxin-like_sf"/>
</dbReference>
<comment type="caution">
    <text evidence="8">The sequence shown here is derived from an EMBL/GenBank/DDBJ whole genome shotgun (WGS) entry which is preliminary data.</text>
</comment>
<keyword evidence="5" id="KW-0411">Iron-sulfur</keyword>
<gene>
    <name evidence="8" type="ORF">GGR39_003047</name>
</gene>
<dbReference type="PRINTS" id="PR00355">
    <property type="entry name" value="ADRENODOXIN"/>
</dbReference>
<comment type="similarity">
    <text evidence="1">Belongs to the adrenodoxin/putidaredoxin family.</text>
</comment>